<name>A0A6J7X2Q6_9CAUD</name>
<reference evidence="3" key="1">
    <citation type="submission" date="2020-05" db="EMBL/GenBank/DDBJ databases">
        <authorList>
            <person name="Chiriac C."/>
            <person name="Salcher M."/>
            <person name="Ghai R."/>
            <person name="Kavagutti S V."/>
        </authorList>
    </citation>
    <scope>NUCLEOTIDE SEQUENCE</scope>
</reference>
<evidence type="ECO:0000313" key="3">
    <source>
        <dbReference type="EMBL" id="CAB5221573.1"/>
    </source>
</evidence>
<keyword evidence="2" id="KW-0812">Transmembrane</keyword>
<protein>
    <submittedName>
        <fullName evidence="3">Uncharacterized protein</fullName>
    </submittedName>
</protein>
<gene>
    <name evidence="3" type="ORF">UFOVP247_201</name>
</gene>
<sequence length="136" mass="15023">MIPTDPKDAANIGKAWGEAITDSVFGIADDMKKVKAKNVATKARNELVKINNDIAKNNALLRKQAMQELADEQERNRIARMSPSQREAYKKAKAKAELDERNRQIEAENTKQLIIALVILLVVAAVVGGAIFLLLK</sequence>
<feature type="transmembrane region" description="Helical" evidence="2">
    <location>
        <begin position="113"/>
        <end position="135"/>
    </location>
</feature>
<evidence type="ECO:0000256" key="2">
    <source>
        <dbReference type="SAM" id="Phobius"/>
    </source>
</evidence>
<accession>A0A6J7X2Q6</accession>
<proteinExistence type="predicted"/>
<organism evidence="3">
    <name type="scientific">uncultured Caudovirales phage</name>
    <dbReference type="NCBI Taxonomy" id="2100421"/>
    <lineage>
        <taxon>Viruses</taxon>
        <taxon>Duplodnaviria</taxon>
        <taxon>Heunggongvirae</taxon>
        <taxon>Uroviricota</taxon>
        <taxon>Caudoviricetes</taxon>
        <taxon>Peduoviridae</taxon>
        <taxon>Maltschvirus</taxon>
        <taxon>Maltschvirus maltsch</taxon>
    </lineage>
</organism>
<keyword evidence="2" id="KW-1133">Transmembrane helix</keyword>
<keyword evidence="1" id="KW-0175">Coiled coil</keyword>
<dbReference type="EMBL" id="LR798288">
    <property type="protein sequence ID" value="CAB5221573.1"/>
    <property type="molecule type" value="Genomic_DNA"/>
</dbReference>
<keyword evidence="2" id="KW-0472">Membrane</keyword>
<evidence type="ECO:0000256" key="1">
    <source>
        <dbReference type="SAM" id="Coils"/>
    </source>
</evidence>
<feature type="coiled-coil region" evidence="1">
    <location>
        <begin position="56"/>
        <end position="111"/>
    </location>
</feature>